<comment type="caution">
    <text evidence="3">The sequence shown here is derived from an EMBL/GenBank/DDBJ whole genome shotgun (WGS) entry which is preliminary data.</text>
</comment>
<reference evidence="3" key="1">
    <citation type="submission" date="2022-03" db="EMBL/GenBank/DDBJ databases">
        <title>Draft genome sequence of Aduncisulcus paluster, a free-living microaerophilic Fornicata.</title>
        <authorList>
            <person name="Yuyama I."/>
            <person name="Kume K."/>
            <person name="Tamura T."/>
            <person name="Inagaki Y."/>
            <person name="Hashimoto T."/>
        </authorList>
    </citation>
    <scope>NUCLEOTIDE SEQUENCE</scope>
    <source>
        <strain evidence="3">NY0171</strain>
    </source>
</reference>
<evidence type="ECO:0000313" key="3">
    <source>
        <dbReference type="EMBL" id="GKT28132.1"/>
    </source>
</evidence>
<dbReference type="InterPro" id="IPR003675">
    <property type="entry name" value="Rce1/LyrA-like_dom"/>
</dbReference>
<keyword evidence="1" id="KW-0472">Membrane</keyword>
<accession>A0ABQ5K8A4</accession>
<evidence type="ECO:0000313" key="4">
    <source>
        <dbReference type="Proteomes" id="UP001057375"/>
    </source>
</evidence>
<dbReference type="Pfam" id="PF02517">
    <property type="entry name" value="Rce1-like"/>
    <property type="match status" value="1"/>
</dbReference>
<keyword evidence="1" id="KW-1133">Transmembrane helix</keyword>
<feature type="transmembrane region" description="Helical" evidence="1">
    <location>
        <begin position="129"/>
        <end position="145"/>
    </location>
</feature>
<organism evidence="3 4">
    <name type="scientific">Aduncisulcus paluster</name>
    <dbReference type="NCBI Taxonomy" id="2918883"/>
    <lineage>
        <taxon>Eukaryota</taxon>
        <taxon>Metamonada</taxon>
        <taxon>Carpediemonas-like organisms</taxon>
        <taxon>Aduncisulcus</taxon>
    </lineage>
</organism>
<evidence type="ECO:0000256" key="1">
    <source>
        <dbReference type="SAM" id="Phobius"/>
    </source>
</evidence>
<gene>
    <name evidence="3" type="ORF">ADUPG1_000449</name>
</gene>
<feature type="transmembrane region" description="Helical" evidence="1">
    <location>
        <begin position="157"/>
        <end position="181"/>
    </location>
</feature>
<feature type="transmembrane region" description="Helical" evidence="1">
    <location>
        <begin position="193"/>
        <end position="213"/>
    </location>
</feature>
<dbReference type="EMBL" id="BQXS01000160">
    <property type="protein sequence ID" value="GKT28132.1"/>
    <property type="molecule type" value="Genomic_DNA"/>
</dbReference>
<dbReference type="Proteomes" id="UP001057375">
    <property type="component" value="Unassembled WGS sequence"/>
</dbReference>
<feature type="domain" description="CAAX prenyl protease 2/Lysostaphin resistance protein A-like" evidence="2">
    <location>
        <begin position="138"/>
        <end position="228"/>
    </location>
</feature>
<proteinExistence type="predicted"/>
<feature type="transmembrane region" description="Helical" evidence="1">
    <location>
        <begin position="234"/>
        <end position="256"/>
    </location>
</feature>
<name>A0ABQ5K8A4_9EUKA</name>
<keyword evidence="1" id="KW-0812">Transmembrane</keyword>
<feature type="transmembrane region" description="Helical" evidence="1">
    <location>
        <begin position="276"/>
        <end position="295"/>
    </location>
</feature>
<sequence>MISRVSGLVGLILFSGLFTSTVRRSFTDASSFDIPQMWWHSLASAWNIFICIIFSVYVAQIPTKKVGLPQLHKGKANWKPDGMKWVMRLGLSLTISMLTHGITPTMYVAADCCDGFDMPDYSQDSVGNIIYFFALQQFCFIINAADEETSWRGFVNAVWVAEGVFGRWVMYIMSGFVYAGVHTLNMLSSFRDPSYFLMVFNLTCEGAAWMYLYRTTGDLITNWCQHHIDDIFSLWFGGETLAGYALPMGQISPFLINCPNKYISGGDFGTGASFIYIIQNVATVLFILAFDLLVVRRKKFVLKKSHLFA</sequence>
<keyword evidence="4" id="KW-1185">Reference proteome</keyword>
<protein>
    <submittedName>
        <fullName evidence="3">Type II CAAX prenyl endopeptidase Rce1-like protein</fullName>
    </submittedName>
</protein>
<evidence type="ECO:0000259" key="2">
    <source>
        <dbReference type="Pfam" id="PF02517"/>
    </source>
</evidence>
<feature type="transmembrane region" description="Helical" evidence="1">
    <location>
        <begin position="85"/>
        <end position="109"/>
    </location>
</feature>
<feature type="transmembrane region" description="Helical" evidence="1">
    <location>
        <begin position="37"/>
        <end position="59"/>
    </location>
</feature>